<sequence length="1092" mass="123725">MKGHVRLVRGGQEHFCFVEADLGADLQRVSFDAVKNHLESGYFLPKHYIVIEFNICKLAVYGNLVTVGGVRVVIDTCFILLEPQRDLGGKSELVALARGVARCARDRQIALLSTQRDILLRKLAASKLKQSDSSNEPSSSGATADLLAKLRSIEDRLDKFRSLPQTPPKRLFSALTSVSVDANYHSIGLQTTEMETVWKERIFEGYHGPKFIREHHAQTWRELLTSAEDLLRSSEWQEIAATDVRSSVSPTNLRLIWFHRLRPQLNHGNWTEEEDFRLVKLVEQHGQRGKWDKIAEELDTGRTAFSCLQRWQTKHNREFQRGRPWTAEEDTALLDILKRLLEHYPPTLIDWQVVAAFHTTRAANECRARANVISPVFSTFPVHCFGSKISAEHNRDIRPYTLRPFTPNEDLQLLMSIQRYGLAGGKLGSGGGVGVGSWAVVCSALPGRSLRTCQNRYLELCEQFQPWTYSEDRRLYQMRLQLEPNACVIQKKEASHLRPFTKLVKHFPGRSLLSLRHRFLLLYRYSRIWGALREVLNQQSRTVEDDSWNVIPDSDQAQTSLNTEQCDGVPLTAPEMRQLLLYSPFTCSFVSRLRKQGISNPEAEALRLLMNWKNDGSQMTSVSGIPLTVDSEFCLLLRDLANDQLIPCPLVADLPQQPKENHSSLVEVEDQFKSVIPPSLFSSRRIISLVLLLEHRYTYRQETIILFLDIRAVCDSDCFALCICLLRYEAPEKNILLLRSPYRQISGKTKNFLLKPVRRCLLLSFRRFLVRGSKLSRVLQPHNIDAIVESTEILKELMHVTKSQFRVGTWERANAIVHLLSDRHRFGVTLDKVLRQPKTARALAAKNTMAGLPAIAPLVASQMVRQVCADKRHTASSSVMALGDYPMNQMEHEPSTSFATDAEGPTVNVGTDVDSVLSHSNVPKINVPTARKRSVAYSMGGGRGHRLLEIRRLLDRIGPNGQDIYLLGNVGWINEKDRHLASALTKRETSHMPLMLRELPIGIGHDCYRDDRVVSGACHQAAISCVRDALGLFAVDNCGSTQTVDGKAIRSVKTRILPPNYATLFMLKSLLSNIPQLVRRSENYFTNFVRTR</sequence>
<dbReference type="InterPro" id="IPR051575">
    <property type="entry name" value="Myb-like_DNA-bd"/>
</dbReference>
<dbReference type="InterPro" id="IPR017930">
    <property type="entry name" value="Myb_dom"/>
</dbReference>
<dbReference type="PROSITE" id="PS50090">
    <property type="entry name" value="MYB_LIKE"/>
    <property type="match status" value="3"/>
</dbReference>
<keyword evidence="3" id="KW-0804">Transcription</keyword>
<evidence type="ECO:0000259" key="5">
    <source>
        <dbReference type="PROSITE" id="PS50090"/>
    </source>
</evidence>
<dbReference type="SMART" id="SM00717">
    <property type="entry name" value="SANT"/>
    <property type="match status" value="4"/>
</dbReference>
<organism evidence="9">
    <name type="scientific">Echinostoma caproni</name>
    <dbReference type="NCBI Taxonomy" id="27848"/>
    <lineage>
        <taxon>Eukaryota</taxon>
        <taxon>Metazoa</taxon>
        <taxon>Spiralia</taxon>
        <taxon>Lophotrochozoa</taxon>
        <taxon>Platyhelminthes</taxon>
        <taxon>Trematoda</taxon>
        <taxon>Digenea</taxon>
        <taxon>Plagiorchiida</taxon>
        <taxon>Echinostomata</taxon>
        <taxon>Echinostomatoidea</taxon>
        <taxon>Echinostomatidae</taxon>
        <taxon>Echinostoma</taxon>
    </lineage>
</organism>
<dbReference type="Gene3D" id="1.10.10.60">
    <property type="entry name" value="Homeodomain-like"/>
    <property type="match status" value="3"/>
</dbReference>
<dbReference type="PROSITE" id="PS51294">
    <property type="entry name" value="HTH_MYB"/>
    <property type="match status" value="1"/>
</dbReference>
<dbReference type="InterPro" id="IPR001005">
    <property type="entry name" value="SANT/Myb"/>
</dbReference>
<keyword evidence="8" id="KW-1185">Reference proteome</keyword>
<dbReference type="GO" id="GO:0001006">
    <property type="term" value="F:RNA polymerase III type 3 promoter sequence-specific DNA binding"/>
    <property type="evidence" value="ECO:0007669"/>
    <property type="project" value="TreeGrafter"/>
</dbReference>
<dbReference type="InterPro" id="IPR009057">
    <property type="entry name" value="Homeodomain-like_sf"/>
</dbReference>
<proteinExistence type="predicted"/>
<keyword evidence="2" id="KW-0238">DNA-binding</keyword>
<dbReference type="AlphaFoldDB" id="A0A183AH91"/>
<evidence type="ECO:0000256" key="1">
    <source>
        <dbReference type="ARBA" id="ARBA00023015"/>
    </source>
</evidence>
<dbReference type="PANTHER" id="PTHR46621">
    <property type="entry name" value="SNRNA-ACTIVATING PROTEIN COMPLEX SUBUNIT 4"/>
    <property type="match status" value="1"/>
</dbReference>
<dbReference type="GO" id="GO:0042796">
    <property type="term" value="P:snRNA transcription by RNA polymerase III"/>
    <property type="evidence" value="ECO:0007669"/>
    <property type="project" value="TreeGrafter"/>
</dbReference>
<dbReference type="CDD" id="cd00167">
    <property type="entry name" value="SANT"/>
    <property type="match status" value="2"/>
</dbReference>
<feature type="domain" description="Myb-like" evidence="5">
    <location>
        <begin position="262"/>
        <end position="315"/>
    </location>
</feature>
<protein>
    <submittedName>
        <fullName evidence="9">Myb-like DNA-binding domain protein</fullName>
    </submittedName>
</protein>
<dbReference type="EMBL" id="UZAN01043321">
    <property type="protein sequence ID" value="VDP78068.1"/>
    <property type="molecule type" value="Genomic_DNA"/>
</dbReference>
<dbReference type="Proteomes" id="UP000272942">
    <property type="component" value="Unassembled WGS sequence"/>
</dbReference>
<dbReference type="SUPFAM" id="SSF46689">
    <property type="entry name" value="Homeodomain-like"/>
    <property type="match status" value="2"/>
</dbReference>
<keyword evidence="4" id="KW-0539">Nucleus</keyword>
<evidence type="ECO:0000313" key="8">
    <source>
        <dbReference type="Proteomes" id="UP000272942"/>
    </source>
</evidence>
<accession>A0A183AH91</accession>
<name>A0A183AH91_9TREM</name>
<dbReference type="OrthoDB" id="2143914at2759"/>
<dbReference type="GO" id="GO:0019185">
    <property type="term" value="C:snRNA-activating protein complex"/>
    <property type="evidence" value="ECO:0007669"/>
    <property type="project" value="TreeGrafter"/>
</dbReference>
<evidence type="ECO:0000256" key="3">
    <source>
        <dbReference type="ARBA" id="ARBA00023163"/>
    </source>
</evidence>
<keyword evidence="1" id="KW-0805">Transcription regulation</keyword>
<evidence type="ECO:0000256" key="2">
    <source>
        <dbReference type="ARBA" id="ARBA00023125"/>
    </source>
</evidence>
<dbReference type="WBParaSite" id="ECPE_0000633901-mRNA-1">
    <property type="protein sequence ID" value="ECPE_0000633901-mRNA-1"/>
    <property type="gene ID" value="ECPE_0000633901"/>
</dbReference>
<reference evidence="9" key="1">
    <citation type="submission" date="2016-06" db="UniProtKB">
        <authorList>
            <consortium name="WormBaseParasite"/>
        </authorList>
    </citation>
    <scope>IDENTIFICATION</scope>
</reference>
<feature type="domain" description="HTH myb-type" evidence="6">
    <location>
        <begin position="262"/>
        <end position="319"/>
    </location>
</feature>
<dbReference type="PANTHER" id="PTHR46621:SF1">
    <property type="entry name" value="SNRNA-ACTIVATING PROTEIN COMPLEX SUBUNIT 4"/>
    <property type="match status" value="1"/>
</dbReference>
<reference evidence="7 8" key="2">
    <citation type="submission" date="2018-11" db="EMBL/GenBank/DDBJ databases">
        <authorList>
            <consortium name="Pathogen Informatics"/>
        </authorList>
    </citation>
    <scope>NUCLEOTIDE SEQUENCE [LARGE SCALE GENOMIC DNA]</scope>
    <source>
        <strain evidence="7 8">Egypt</strain>
    </source>
</reference>
<gene>
    <name evidence="7" type="ORF">ECPE_LOCUS6326</name>
</gene>
<evidence type="ECO:0000313" key="9">
    <source>
        <dbReference type="WBParaSite" id="ECPE_0000633901-mRNA-1"/>
    </source>
</evidence>
<evidence type="ECO:0000256" key="4">
    <source>
        <dbReference type="ARBA" id="ARBA00023242"/>
    </source>
</evidence>
<evidence type="ECO:0000259" key="6">
    <source>
        <dbReference type="PROSITE" id="PS51294"/>
    </source>
</evidence>
<dbReference type="Pfam" id="PF00249">
    <property type="entry name" value="Myb_DNA-binding"/>
    <property type="match status" value="1"/>
</dbReference>
<feature type="domain" description="Myb-like" evidence="5">
    <location>
        <begin position="404"/>
        <end position="461"/>
    </location>
</feature>
<evidence type="ECO:0000313" key="7">
    <source>
        <dbReference type="EMBL" id="VDP78068.1"/>
    </source>
</evidence>
<dbReference type="GO" id="GO:0042795">
    <property type="term" value="P:snRNA transcription by RNA polymerase II"/>
    <property type="evidence" value="ECO:0007669"/>
    <property type="project" value="TreeGrafter"/>
</dbReference>
<dbReference type="GO" id="GO:0000978">
    <property type="term" value="F:RNA polymerase II cis-regulatory region sequence-specific DNA binding"/>
    <property type="evidence" value="ECO:0007669"/>
    <property type="project" value="TreeGrafter"/>
</dbReference>
<feature type="domain" description="Myb-like" evidence="5">
    <location>
        <begin position="317"/>
        <end position="369"/>
    </location>
</feature>